<dbReference type="EMBL" id="CAJNOH010000880">
    <property type="protein sequence ID" value="CAF1141569.1"/>
    <property type="molecule type" value="Genomic_DNA"/>
</dbReference>
<comment type="caution">
    <text evidence="1">The sequence shown here is derived from an EMBL/GenBank/DDBJ whole genome shotgun (WGS) entry which is preliminary data.</text>
</comment>
<evidence type="ECO:0000313" key="4">
    <source>
        <dbReference type="Proteomes" id="UP000663870"/>
    </source>
</evidence>
<organism evidence="1 3">
    <name type="scientific">Rotaria sordida</name>
    <dbReference type="NCBI Taxonomy" id="392033"/>
    <lineage>
        <taxon>Eukaryota</taxon>
        <taxon>Metazoa</taxon>
        <taxon>Spiralia</taxon>
        <taxon>Gnathifera</taxon>
        <taxon>Rotifera</taxon>
        <taxon>Eurotatoria</taxon>
        <taxon>Bdelloidea</taxon>
        <taxon>Philodinida</taxon>
        <taxon>Philodinidae</taxon>
        <taxon>Rotaria</taxon>
    </lineage>
</organism>
<protein>
    <submittedName>
        <fullName evidence="1">Uncharacterized protein</fullName>
    </submittedName>
</protein>
<evidence type="ECO:0000313" key="1">
    <source>
        <dbReference type="EMBL" id="CAF1141569.1"/>
    </source>
</evidence>
<reference evidence="1" key="1">
    <citation type="submission" date="2021-02" db="EMBL/GenBank/DDBJ databases">
        <authorList>
            <person name="Nowell W R."/>
        </authorList>
    </citation>
    <scope>NUCLEOTIDE SEQUENCE</scope>
</reference>
<keyword evidence="4" id="KW-1185">Reference proteome</keyword>
<gene>
    <name evidence="2" type="ORF">JXQ802_LOCUS33278</name>
    <name evidence="1" type="ORF">PYM288_LOCUS21736</name>
</gene>
<dbReference type="Proteomes" id="UP000663854">
    <property type="component" value="Unassembled WGS sequence"/>
</dbReference>
<proteinExistence type="predicted"/>
<dbReference type="AlphaFoldDB" id="A0A814S117"/>
<evidence type="ECO:0000313" key="2">
    <source>
        <dbReference type="EMBL" id="CAF1373429.1"/>
    </source>
</evidence>
<evidence type="ECO:0000313" key="3">
    <source>
        <dbReference type="Proteomes" id="UP000663854"/>
    </source>
</evidence>
<dbReference type="Proteomes" id="UP000663870">
    <property type="component" value="Unassembled WGS sequence"/>
</dbReference>
<accession>A0A814S117</accession>
<dbReference type="EMBL" id="CAJNOL010001510">
    <property type="protein sequence ID" value="CAF1373429.1"/>
    <property type="molecule type" value="Genomic_DNA"/>
</dbReference>
<sequence>MQFYMRQLTSKIIRIPFIKRYNYHGNETRIKVSQHQLLGINYDCASEEIVKAQRAPDIPLDLMQKRTIEEIQIQEAQQKQHQNATTESTY</sequence>
<name>A0A814S117_9BILA</name>